<dbReference type="KEGG" id="shs:STEHIDRAFT_150711"/>
<dbReference type="AlphaFoldDB" id="R7S0N2"/>
<proteinExistence type="predicted"/>
<evidence type="ECO:0000313" key="1">
    <source>
        <dbReference type="EMBL" id="EIM80107.1"/>
    </source>
</evidence>
<dbReference type="Proteomes" id="UP000053927">
    <property type="component" value="Unassembled WGS sequence"/>
</dbReference>
<dbReference type="RefSeq" id="XP_007310723.1">
    <property type="nucleotide sequence ID" value="XM_007310661.1"/>
</dbReference>
<accession>R7S0N2</accession>
<gene>
    <name evidence="1" type="ORF">STEHIDRAFT_150711</name>
</gene>
<sequence>MFSNCQFVCSRYVSRIRCHGTGVSSYGRSRMSSRLSEHPRGTEGAVFTKNRQLGSDGTQDCVCCRRDW</sequence>
<reference evidence="2" key="1">
    <citation type="journal article" date="2012" name="Science">
        <title>The Paleozoic origin of enzymatic lignin decomposition reconstructed from 31 fungal genomes.</title>
        <authorList>
            <person name="Floudas D."/>
            <person name="Binder M."/>
            <person name="Riley R."/>
            <person name="Barry K."/>
            <person name="Blanchette R.A."/>
            <person name="Henrissat B."/>
            <person name="Martinez A.T."/>
            <person name="Otillar R."/>
            <person name="Spatafora J.W."/>
            <person name="Yadav J.S."/>
            <person name="Aerts A."/>
            <person name="Benoit I."/>
            <person name="Boyd A."/>
            <person name="Carlson A."/>
            <person name="Copeland A."/>
            <person name="Coutinho P.M."/>
            <person name="de Vries R.P."/>
            <person name="Ferreira P."/>
            <person name="Findley K."/>
            <person name="Foster B."/>
            <person name="Gaskell J."/>
            <person name="Glotzer D."/>
            <person name="Gorecki P."/>
            <person name="Heitman J."/>
            <person name="Hesse C."/>
            <person name="Hori C."/>
            <person name="Igarashi K."/>
            <person name="Jurgens J.A."/>
            <person name="Kallen N."/>
            <person name="Kersten P."/>
            <person name="Kohler A."/>
            <person name="Kuees U."/>
            <person name="Kumar T.K.A."/>
            <person name="Kuo A."/>
            <person name="LaButti K."/>
            <person name="Larrondo L.F."/>
            <person name="Lindquist E."/>
            <person name="Ling A."/>
            <person name="Lombard V."/>
            <person name="Lucas S."/>
            <person name="Lundell T."/>
            <person name="Martin R."/>
            <person name="McLaughlin D.J."/>
            <person name="Morgenstern I."/>
            <person name="Morin E."/>
            <person name="Murat C."/>
            <person name="Nagy L.G."/>
            <person name="Nolan M."/>
            <person name="Ohm R.A."/>
            <person name="Patyshakuliyeva A."/>
            <person name="Rokas A."/>
            <person name="Ruiz-Duenas F.J."/>
            <person name="Sabat G."/>
            <person name="Salamov A."/>
            <person name="Samejima M."/>
            <person name="Schmutz J."/>
            <person name="Slot J.C."/>
            <person name="St John F."/>
            <person name="Stenlid J."/>
            <person name="Sun H."/>
            <person name="Sun S."/>
            <person name="Syed K."/>
            <person name="Tsang A."/>
            <person name="Wiebenga A."/>
            <person name="Young D."/>
            <person name="Pisabarro A."/>
            <person name="Eastwood D.C."/>
            <person name="Martin F."/>
            <person name="Cullen D."/>
            <person name="Grigoriev I.V."/>
            <person name="Hibbett D.S."/>
        </authorList>
    </citation>
    <scope>NUCLEOTIDE SEQUENCE [LARGE SCALE GENOMIC DNA]</scope>
    <source>
        <strain evidence="2">FP-91666</strain>
    </source>
</reference>
<organism evidence="1 2">
    <name type="scientific">Stereum hirsutum (strain FP-91666)</name>
    <name type="common">White-rot fungus</name>
    <dbReference type="NCBI Taxonomy" id="721885"/>
    <lineage>
        <taxon>Eukaryota</taxon>
        <taxon>Fungi</taxon>
        <taxon>Dikarya</taxon>
        <taxon>Basidiomycota</taxon>
        <taxon>Agaricomycotina</taxon>
        <taxon>Agaricomycetes</taxon>
        <taxon>Russulales</taxon>
        <taxon>Stereaceae</taxon>
        <taxon>Stereum</taxon>
    </lineage>
</organism>
<protein>
    <submittedName>
        <fullName evidence="1">Uncharacterized protein</fullName>
    </submittedName>
</protein>
<dbReference type="EMBL" id="JH687399">
    <property type="protein sequence ID" value="EIM80107.1"/>
    <property type="molecule type" value="Genomic_DNA"/>
</dbReference>
<dbReference type="GeneID" id="18800089"/>
<keyword evidence="2" id="KW-1185">Reference proteome</keyword>
<name>R7S0N2_STEHR</name>
<evidence type="ECO:0000313" key="2">
    <source>
        <dbReference type="Proteomes" id="UP000053927"/>
    </source>
</evidence>